<feature type="region of interest" description="Disordered" evidence="1">
    <location>
        <begin position="10"/>
        <end position="95"/>
    </location>
</feature>
<protein>
    <submittedName>
        <fullName evidence="2">Uncharacterized protein</fullName>
    </submittedName>
</protein>
<organism evidence="2 3">
    <name type="scientific">Euzebya pacifica</name>
    <dbReference type="NCBI Taxonomy" id="1608957"/>
    <lineage>
        <taxon>Bacteria</taxon>
        <taxon>Bacillati</taxon>
        <taxon>Actinomycetota</taxon>
        <taxon>Nitriliruptoria</taxon>
        <taxon>Euzebyales</taxon>
    </lineage>
</organism>
<reference evidence="2 3" key="1">
    <citation type="submission" date="2018-09" db="EMBL/GenBank/DDBJ databases">
        <title>Complete genome sequence of Euzebya sp. DY32-46 isolated from seawater of Pacific Ocean.</title>
        <authorList>
            <person name="Xu L."/>
            <person name="Wu Y.-H."/>
            <person name="Xu X.-W."/>
        </authorList>
    </citation>
    <scope>NUCLEOTIDE SEQUENCE [LARGE SCALE GENOMIC DNA]</scope>
    <source>
        <strain evidence="2 3">DY32-46</strain>
    </source>
</reference>
<gene>
    <name evidence="2" type="ORF">DVS28_a1847</name>
</gene>
<dbReference type="AlphaFoldDB" id="A0A346XWE1"/>
<feature type="region of interest" description="Disordered" evidence="1">
    <location>
        <begin position="165"/>
        <end position="196"/>
    </location>
</feature>
<evidence type="ECO:0000313" key="2">
    <source>
        <dbReference type="EMBL" id="AXV06538.1"/>
    </source>
</evidence>
<sequence>MATLVVLAACGASEDEPTVFQTLPEVTPTPSTAATSPSAPSGPEATPPSSAAPSVPAGPEATPTDGDGSDSDGSDGGSVNGAAAAPSDPADIARELGLEGMIELIGQDPEAAGERGEDLLRELERVRDKPDDKRIERALDRLRDWADDGDIHPDVAEAIRVVLTELEAAPDSEDPDNADPDNPDNPDNHEDDDDDD</sequence>
<name>A0A346XWE1_9ACTN</name>
<feature type="compositionally biased region" description="Acidic residues" evidence="1">
    <location>
        <begin position="168"/>
        <end position="196"/>
    </location>
</feature>
<feature type="compositionally biased region" description="Low complexity" evidence="1">
    <location>
        <begin position="24"/>
        <end position="61"/>
    </location>
</feature>
<accession>A0A346XWE1</accession>
<keyword evidence="3" id="KW-1185">Reference proteome</keyword>
<dbReference type="Proteomes" id="UP000264006">
    <property type="component" value="Chromosome"/>
</dbReference>
<evidence type="ECO:0000256" key="1">
    <source>
        <dbReference type="SAM" id="MobiDB-lite"/>
    </source>
</evidence>
<proteinExistence type="predicted"/>
<dbReference type="EMBL" id="CP031165">
    <property type="protein sequence ID" value="AXV06538.1"/>
    <property type="molecule type" value="Genomic_DNA"/>
</dbReference>
<dbReference type="KEGG" id="euz:DVS28_a1847"/>
<evidence type="ECO:0000313" key="3">
    <source>
        <dbReference type="Proteomes" id="UP000264006"/>
    </source>
</evidence>